<dbReference type="InterPro" id="IPR042115">
    <property type="entry name" value="PriA_3primeBD_sf"/>
</dbReference>
<dbReference type="InterPro" id="IPR014001">
    <property type="entry name" value="Helicase_ATP-bd"/>
</dbReference>
<feature type="binding site" evidence="12">
    <location>
        <position position="568"/>
    </location>
    <ligand>
        <name>Zn(2+)</name>
        <dbReference type="ChEBI" id="CHEBI:29105"/>
        <label>1</label>
    </ligand>
</feature>
<feature type="binding site" evidence="12">
    <location>
        <position position="528"/>
    </location>
    <ligand>
        <name>Zn(2+)</name>
        <dbReference type="ChEBI" id="CHEBI:29105"/>
        <label>1</label>
    </ligand>
</feature>
<evidence type="ECO:0000259" key="13">
    <source>
        <dbReference type="PROSITE" id="PS51192"/>
    </source>
</evidence>
<keyword evidence="9 12" id="KW-0238">DNA-binding</keyword>
<dbReference type="GO" id="GO:0006310">
    <property type="term" value="P:DNA recombination"/>
    <property type="evidence" value="ECO:0007669"/>
    <property type="project" value="InterPro"/>
</dbReference>
<feature type="binding site" evidence="12">
    <location>
        <position position="534"/>
    </location>
    <ligand>
        <name>Zn(2+)</name>
        <dbReference type="ChEBI" id="CHEBI:29105"/>
        <label>2</label>
    </ligand>
</feature>
<organism evidence="14">
    <name type="scientific">Vecturithrix granuli</name>
    <dbReference type="NCBI Taxonomy" id="1499967"/>
    <lineage>
        <taxon>Bacteria</taxon>
        <taxon>Candidatus Moduliflexota</taxon>
        <taxon>Candidatus Vecturitrichia</taxon>
        <taxon>Candidatus Vecturitrichales</taxon>
        <taxon>Candidatus Vecturitrichaceae</taxon>
        <taxon>Candidatus Vecturithrix</taxon>
    </lineage>
</organism>
<comment type="function">
    <text evidence="12">Initiates the restart of stalled replication forks, which reloads the replicative helicase on sites other than the origin of replication. Recognizes and binds to abandoned replication forks and remodels them to uncover a helicase loading site. Promotes assembly of the primosome at these replication forks.</text>
</comment>
<evidence type="ECO:0000256" key="10">
    <source>
        <dbReference type="ARBA" id="ARBA00023235"/>
    </source>
</evidence>
<evidence type="ECO:0000256" key="11">
    <source>
        <dbReference type="ARBA" id="ARBA00048988"/>
    </source>
</evidence>
<dbReference type="InterPro" id="IPR027417">
    <property type="entry name" value="P-loop_NTPase"/>
</dbReference>
<dbReference type="InterPro" id="IPR040498">
    <property type="entry name" value="PriA_CRR"/>
</dbReference>
<dbReference type="NCBIfam" id="NF004066">
    <property type="entry name" value="PRK05580.1-3"/>
    <property type="match status" value="1"/>
</dbReference>
<dbReference type="GO" id="GO:1990077">
    <property type="term" value="C:primosome complex"/>
    <property type="evidence" value="ECO:0007669"/>
    <property type="project" value="UniProtKB-UniRule"/>
</dbReference>
<dbReference type="GO" id="GO:0003677">
    <property type="term" value="F:DNA binding"/>
    <property type="evidence" value="ECO:0007669"/>
    <property type="project" value="UniProtKB-UniRule"/>
</dbReference>
<feature type="binding site" evidence="12">
    <location>
        <position position="537"/>
    </location>
    <ligand>
        <name>Zn(2+)</name>
        <dbReference type="ChEBI" id="CHEBI:29105"/>
        <label>2</label>
    </ligand>
</feature>
<dbReference type="CDD" id="cd18804">
    <property type="entry name" value="SF2_C_priA"/>
    <property type="match status" value="1"/>
</dbReference>
<accession>A0A081C8P4</accession>
<evidence type="ECO:0000313" key="14">
    <source>
        <dbReference type="EMBL" id="GAK60949.1"/>
    </source>
</evidence>
<evidence type="ECO:0000256" key="6">
    <source>
        <dbReference type="ARBA" id="ARBA00022806"/>
    </source>
</evidence>
<dbReference type="SUPFAM" id="SSF52540">
    <property type="entry name" value="P-loop containing nucleoside triphosphate hydrolases"/>
    <property type="match status" value="2"/>
</dbReference>
<dbReference type="HOGENOM" id="CLU_013353_3_0_0"/>
<keyword evidence="3 12" id="KW-0479">Metal-binding</keyword>
<dbReference type="PANTHER" id="PTHR30580:SF0">
    <property type="entry name" value="PRIMOSOMAL PROTEIN N"/>
    <property type="match status" value="1"/>
</dbReference>
<dbReference type="AlphaFoldDB" id="A0A081C8P4"/>
<dbReference type="FunFam" id="3.40.1440.60:FF:000001">
    <property type="entry name" value="Primosomal protein N"/>
    <property type="match status" value="1"/>
</dbReference>
<keyword evidence="15" id="KW-1185">Reference proteome</keyword>
<dbReference type="GO" id="GO:0005524">
    <property type="term" value="F:ATP binding"/>
    <property type="evidence" value="ECO:0007669"/>
    <property type="project" value="UniProtKB-UniRule"/>
</dbReference>
<keyword evidence="5 12" id="KW-0378">Hydrolase</keyword>
<dbReference type="STRING" id="1499967.U27_00847"/>
<dbReference type="SMART" id="SM00490">
    <property type="entry name" value="HELICc"/>
    <property type="match status" value="1"/>
</dbReference>
<dbReference type="Proteomes" id="UP000030661">
    <property type="component" value="Unassembled WGS sequence"/>
</dbReference>
<keyword evidence="1 12" id="KW-0639">Primosome</keyword>
<dbReference type="EC" id="5.6.2.4" evidence="12"/>
<keyword evidence="7 12" id="KW-0862">Zinc</keyword>
<comment type="similarity">
    <text evidence="12">Belongs to the helicase family. PriA subfamily.</text>
</comment>
<evidence type="ECO:0000256" key="7">
    <source>
        <dbReference type="ARBA" id="ARBA00022833"/>
    </source>
</evidence>
<dbReference type="PROSITE" id="PS51192">
    <property type="entry name" value="HELICASE_ATP_BIND_1"/>
    <property type="match status" value="1"/>
</dbReference>
<dbReference type="Pfam" id="PF17764">
    <property type="entry name" value="PriA_3primeBD"/>
    <property type="match status" value="1"/>
</dbReference>
<comment type="catalytic activity">
    <reaction evidence="11 12">
        <text>ATP + H2O = ADP + phosphate + H(+)</text>
        <dbReference type="Rhea" id="RHEA:13065"/>
        <dbReference type="ChEBI" id="CHEBI:15377"/>
        <dbReference type="ChEBI" id="CHEBI:15378"/>
        <dbReference type="ChEBI" id="CHEBI:30616"/>
        <dbReference type="ChEBI" id="CHEBI:43474"/>
        <dbReference type="ChEBI" id="CHEBI:456216"/>
        <dbReference type="EC" id="5.6.2.4"/>
    </reaction>
</comment>
<sequence length="820" mass="93324">MQYIDVAVALPVNHLYTYRVPEDVEEQIQPGQRVLVAFGKKYLAGYVVRLAETPELEHVKDILDILDAEPIVTPNILRLTEWIAEYYCCSWGIAIKAALPTGIDILHSIRVHLRMPPESDRAMQDFFDDLPLRVSGGMQKKILAILRQSPTISLADLQKKVGKKRLHASLHALERQGLIELEDVVALGKMQAKTLQHAVLLASEILPSDLDNLENHAPNQMAVLNILRERFPDGLPIVDLQEMVKFDPRSALKALTQKGYVQTYPKEIQRRPGGYFAYQKTPPLLLTPEQRQVFEQIHAAINSNQFAPMLLHGVTGSGKTEIYMQAIAYLLTLKRRAIVLVPEISLTPLLVSRFLSRFENNVAVLHSGLSTGERYDEWLRIKRGEVDVVIGARSAIFAPMERLGLIVVDEEHEMSYKQDSEPRYHGRDTAVMRARLENIPILLGSATPSLESYYNSQTNKYQLLTIKERVDARPLPTVEIIDRRRDRSQHLFSNTLEQAIRDVLARGEQVLLFLNLRGFANFYLCQECGFVYDCPRCNVTLTYHASTHRLQCHYCDFSRLPPVACEQCGSPNVQYRGIGTERIEQDAQLLFPEAVVTRMDRDTVSGKNAHYTILRQFDQGEIDILIGTQMVTKGHDFPNVTLVGVIAAEIGLNLPDFRSSERTFQILTQVAGRTGRGHLGGHVIIQTYNPLHYAILAAQQHDYLTFYAREIVFRQQLNYPPFSRMINIVLQGEDELFTRDLAQRLCEDLRRADSRKLTVLGPAPAALTRLRNKYRYQILLKSQQSLYMRTFAKEQVELFRKTVALKDVQILVDVDPVSLL</sequence>
<dbReference type="GO" id="GO:0006270">
    <property type="term" value="P:DNA replication initiation"/>
    <property type="evidence" value="ECO:0007669"/>
    <property type="project" value="TreeGrafter"/>
</dbReference>
<evidence type="ECO:0000256" key="12">
    <source>
        <dbReference type="HAMAP-Rule" id="MF_00983"/>
    </source>
</evidence>
<keyword evidence="8 12" id="KW-0067">ATP-binding</keyword>
<proteinExistence type="inferred from homology"/>
<dbReference type="InterPro" id="IPR041236">
    <property type="entry name" value="PriA_C"/>
</dbReference>
<evidence type="ECO:0000256" key="5">
    <source>
        <dbReference type="ARBA" id="ARBA00022801"/>
    </source>
</evidence>
<evidence type="ECO:0000256" key="9">
    <source>
        <dbReference type="ARBA" id="ARBA00023125"/>
    </source>
</evidence>
<dbReference type="eggNOG" id="COG1198">
    <property type="taxonomic scope" value="Bacteria"/>
</dbReference>
<evidence type="ECO:0000256" key="4">
    <source>
        <dbReference type="ARBA" id="ARBA00022741"/>
    </source>
</evidence>
<comment type="catalytic activity">
    <reaction evidence="12">
        <text>Couples ATP hydrolysis with the unwinding of duplex DNA by translocating in the 3'-5' direction.</text>
        <dbReference type="EC" id="5.6.2.4"/>
    </reaction>
</comment>
<dbReference type="CDD" id="cd17929">
    <property type="entry name" value="DEXHc_priA"/>
    <property type="match status" value="1"/>
</dbReference>
<dbReference type="Pfam" id="PF00270">
    <property type="entry name" value="DEAD"/>
    <property type="match status" value="1"/>
</dbReference>
<dbReference type="GO" id="GO:0043138">
    <property type="term" value="F:3'-5' DNA helicase activity"/>
    <property type="evidence" value="ECO:0007669"/>
    <property type="project" value="UniProtKB-EC"/>
</dbReference>
<dbReference type="GO" id="GO:0008270">
    <property type="term" value="F:zinc ion binding"/>
    <property type="evidence" value="ECO:0007669"/>
    <property type="project" value="UniProtKB-UniRule"/>
</dbReference>
<dbReference type="GO" id="GO:0006269">
    <property type="term" value="P:DNA replication, synthesis of primer"/>
    <property type="evidence" value="ECO:0007669"/>
    <property type="project" value="UniProtKB-KW"/>
</dbReference>
<name>A0A081C8P4_VECG1</name>
<dbReference type="Pfam" id="PF18319">
    <property type="entry name" value="Zn_ribbon_PriA"/>
    <property type="match status" value="1"/>
</dbReference>
<dbReference type="InterPro" id="IPR005259">
    <property type="entry name" value="PriA"/>
</dbReference>
<dbReference type="HAMAP" id="MF_00983">
    <property type="entry name" value="PriA"/>
    <property type="match status" value="1"/>
</dbReference>
<dbReference type="InterPro" id="IPR011545">
    <property type="entry name" value="DEAD/DEAH_box_helicase_dom"/>
</dbReference>
<keyword evidence="10 12" id="KW-0413">Isomerase</keyword>
<evidence type="ECO:0000313" key="15">
    <source>
        <dbReference type="Proteomes" id="UP000030661"/>
    </source>
</evidence>
<evidence type="ECO:0000256" key="1">
    <source>
        <dbReference type="ARBA" id="ARBA00022515"/>
    </source>
</evidence>
<dbReference type="GO" id="GO:0016887">
    <property type="term" value="F:ATP hydrolysis activity"/>
    <property type="evidence" value="ECO:0007669"/>
    <property type="project" value="RHEA"/>
</dbReference>
<dbReference type="PANTHER" id="PTHR30580">
    <property type="entry name" value="PRIMOSOMAL PROTEIN N"/>
    <property type="match status" value="1"/>
</dbReference>
<evidence type="ECO:0000256" key="2">
    <source>
        <dbReference type="ARBA" id="ARBA00022705"/>
    </source>
</evidence>
<dbReference type="SMART" id="SM00487">
    <property type="entry name" value="DEXDc"/>
    <property type="match status" value="1"/>
</dbReference>
<dbReference type="InterPro" id="IPR041222">
    <property type="entry name" value="PriA_3primeBD"/>
</dbReference>
<keyword evidence="6 12" id="KW-0347">Helicase</keyword>
<dbReference type="Pfam" id="PF18074">
    <property type="entry name" value="PriA_C"/>
    <property type="match status" value="1"/>
</dbReference>
<dbReference type="FunFam" id="3.40.50.300:FF:000489">
    <property type="entry name" value="Primosome assembly protein PriA"/>
    <property type="match status" value="1"/>
</dbReference>
<feature type="binding site" evidence="12">
    <location>
        <position position="552"/>
    </location>
    <ligand>
        <name>Zn(2+)</name>
        <dbReference type="ChEBI" id="CHEBI:29105"/>
        <label>2</label>
    </ligand>
</feature>
<dbReference type="EMBL" id="DF820476">
    <property type="protein sequence ID" value="GAK60949.1"/>
    <property type="molecule type" value="Genomic_DNA"/>
</dbReference>
<reference evidence="14" key="1">
    <citation type="journal article" date="2015" name="PeerJ">
        <title>First genomic representation of candidate bacterial phylum KSB3 points to enhanced environmental sensing as a trigger of wastewater bulking.</title>
        <authorList>
            <person name="Sekiguchi Y."/>
            <person name="Ohashi A."/>
            <person name="Parks D.H."/>
            <person name="Yamauchi T."/>
            <person name="Tyson G.W."/>
            <person name="Hugenholtz P."/>
        </authorList>
    </citation>
    <scope>NUCLEOTIDE SEQUENCE [LARGE SCALE GENOMIC DNA]</scope>
</reference>
<keyword evidence="4 12" id="KW-0547">Nucleotide-binding</keyword>
<feature type="binding site" evidence="12">
    <location>
        <position position="525"/>
    </location>
    <ligand>
        <name>Zn(2+)</name>
        <dbReference type="ChEBI" id="CHEBI:29105"/>
        <label>1</label>
    </ligand>
</feature>
<evidence type="ECO:0000256" key="3">
    <source>
        <dbReference type="ARBA" id="ARBA00022723"/>
    </source>
</evidence>
<dbReference type="GO" id="GO:0006302">
    <property type="term" value="P:double-strand break repair"/>
    <property type="evidence" value="ECO:0007669"/>
    <property type="project" value="InterPro"/>
</dbReference>
<gene>
    <name evidence="12" type="primary">priA</name>
    <name evidence="14" type="ORF">U27_00847</name>
</gene>
<feature type="domain" description="Helicase ATP-binding" evidence="13">
    <location>
        <begin position="300"/>
        <end position="466"/>
    </location>
</feature>
<feature type="binding site" evidence="12">
    <location>
        <position position="565"/>
    </location>
    <ligand>
        <name>Zn(2+)</name>
        <dbReference type="ChEBI" id="CHEBI:29105"/>
        <label>1</label>
    </ligand>
</feature>
<dbReference type="Gene3D" id="3.40.50.300">
    <property type="entry name" value="P-loop containing nucleotide triphosphate hydrolases"/>
    <property type="match status" value="2"/>
</dbReference>
<dbReference type="InterPro" id="IPR001650">
    <property type="entry name" value="Helicase_C-like"/>
</dbReference>
<dbReference type="NCBIfam" id="TIGR00595">
    <property type="entry name" value="priA"/>
    <property type="match status" value="1"/>
</dbReference>
<comment type="subunit">
    <text evidence="12">Component of the replication restart primosome.</text>
</comment>
<evidence type="ECO:0000256" key="8">
    <source>
        <dbReference type="ARBA" id="ARBA00022840"/>
    </source>
</evidence>
<protein>
    <recommendedName>
        <fullName evidence="12">Replication restart protein PriA</fullName>
    </recommendedName>
    <alternativeName>
        <fullName evidence="12">ATP-dependent DNA helicase PriA</fullName>
        <ecNumber evidence="12">5.6.2.4</ecNumber>
    </alternativeName>
    <alternativeName>
        <fullName evidence="12">DNA 3'-5' helicase PriA</fullName>
    </alternativeName>
</protein>
<dbReference type="Pfam" id="PF00271">
    <property type="entry name" value="Helicase_C"/>
    <property type="match status" value="1"/>
</dbReference>
<keyword evidence="2 12" id="KW-0235">DNA replication</keyword>
<dbReference type="Gene3D" id="3.40.1440.60">
    <property type="entry name" value="PriA, 3(prime) DNA-binding domain"/>
    <property type="match status" value="1"/>
</dbReference>
<comment type="cofactor">
    <cofactor evidence="12">
        <name>Zn(2+)</name>
        <dbReference type="ChEBI" id="CHEBI:29105"/>
    </cofactor>
    <text evidence="12">Binds 2 zinc ions per subunit.</text>
</comment>
<feature type="binding site" evidence="12">
    <location>
        <position position="555"/>
    </location>
    <ligand>
        <name>Zn(2+)</name>
        <dbReference type="ChEBI" id="CHEBI:29105"/>
        <label>2</label>
    </ligand>
</feature>